<feature type="transmembrane region" description="Helical" evidence="8">
    <location>
        <begin position="95"/>
        <end position="115"/>
    </location>
</feature>
<feature type="transmembrane region" description="Helical" evidence="8">
    <location>
        <begin position="285"/>
        <end position="305"/>
    </location>
</feature>
<keyword evidence="7 8" id="KW-0472">Membrane</keyword>
<feature type="transmembrane region" description="Helical" evidence="8">
    <location>
        <begin position="6"/>
        <end position="23"/>
    </location>
</feature>
<dbReference type="Pfam" id="PF03547">
    <property type="entry name" value="Mem_trans"/>
    <property type="match status" value="2"/>
</dbReference>
<dbReference type="OrthoDB" id="9810457at2"/>
<dbReference type="PANTHER" id="PTHR36838:SF3">
    <property type="entry name" value="TRANSPORTER AUXIN EFFLUX CARRIER EC FAMILY"/>
    <property type="match status" value="1"/>
</dbReference>
<comment type="caution">
    <text evidence="9">The sequence shown here is derived from an EMBL/GenBank/DDBJ whole genome shotgun (WGS) entry which is preliminary data.</text>
</comment>
<dbReference type="GO" id="GO:0055085">
    <property type="term" value="P:transmembrane transport"/>
    <property type="evidence" value="ECO:0007669"/>
    <property type="project" value="InterPro"/>
</dbReference>
<protein>
    <recommendedName>
        <fullName evidence="11">Malonate transporter</fullName>
    </recommendedName>
</protein>
<gene>
    <name evidence="9" type="ORF">LY56_00396</name>
</gene>
<feature type="transmembrane region" description="Helical" evidence="8">
    <location>
        <begin position="167"/>
        <end position="187"/>
    </location>
</feature>
<keyword evidence="6 8" id="KW-1133">Transmembrane helix</keyword>
<evidence type="ECO:0000256" key="4">
    <source>
        <dbReference type="ARBA" id="ARBA00022475"/>
    </source>
</evidence>
<accession>A0A2W7RC09</accession>
<dbReference type="STRING" id="121821.GCA_001870675_02468"/>
<keyword evidence="10" id="KW-1185">Reference proteome</keyword>
<evidence type="ECO:0000256" key="3">
    <source>
        <dbReference type="ARBA" id="ARBA00022448"/>
    </source>
</evidence>
<keyword evidence="4" id="KW-1003">Cell membrane</keyword>
<evidence type="ECO:0000256" key="8">
    <source>
        <dbReference type="SAM" id="Phobius"/>
    </source>
</evidence>
<evidence type="ECO:0008006" key="11">
    <source>
        <dbReference type="Google" id="ProtNLM"/>
    </source>
</evidence>
<feature type="transmembrane region" description="Helical" evidence="8">
    <location>
        <begin position="67"/>
        <end position="88"/>
    </location>
</feature>
<dbReference type="InterPro" id="IPR004776">
    <property type="entry name" value="Mem_transp_PIN-like"/>
</dbReference>
<name>A0A2W7RC09_9RHOB</name>
<evidence type="ECO:0000256" key="2">
    <source>
        <dbReference type="ARBA" id="ARBA00010145"/>
    </source>
</evidence>
<feature type="transmembrane region" description="Helical" evidence="8">
    <location>
        <begin position="256"/>
        <end position="276"/>
    </location>
</feature>
<organism evidence="9 10">
    <name type="scientific">Roseinatronobacter thiooxidans</name>
    <dbReference type="NCBI Taxonomy" id="121821"/>
    <lineage>
        <taxon>Bacteria</taxon>
        <taxon>Pseudomonadati</taxon>
        <taxon>Pseudomonadota</taxon>
        <taxon>Alphaproteobacteria</taxon>
        <taxon>Rhodobacterales</taxon>
        <taxon>Paracoccaceae</taxon>
        <taxon>Roseinatronobacter</taxon>
    </lineage>
</organism>
<reference evidence="9 10" key="1">
    <citation type="submission" date="2018-06" db="EMBL/GenBank/DDBJ databases">
        <title>Genomic Encyclopedia of Archaeal and Bacterial Type Strains, Phase II (KMG-II): from individual species to whole genera.</title>
        <authorList>
            <person name="Goeker M."/>
        </authorList>
    </citation>
    <scope>NUCLEOTIDE SEQUENCE [LARGE SCALE GENOMIC DNA]</scope>
    <source>
        <strain evidence="9 10">DSM 13087</strain>
    </source>
</reference>
<evidence type="ECO:0000256" key="7">
    <source>
        <dbReference type="ARBA" id="ARBA00023136"/>
    </source>
</evidence>
<keyword evidence="3" id="KW-0813">Transport</keyword>
<evidence type="ECO:0000313" key="10">
    <source>
        <dbReference type="Proteomes" id="UP000249364"/>
    </source>
</evidence>
<keyword evidence="5 8" id="KW-0812">Transmembrane</keyword>
<feature type="transmembrane region" description="Helical" evidence="8">
    <location>
        <begin position="199"/>
        <end position="219"/>
    </location>
</feature>
<sequence>MQALADVILPVFLVIGFGYVARWRKLITDAQVDGVVWFTQTFAIPCLLFVAIARLDLGQEFNWRLLVSFYTGAIAGFTLGFWGARLIFKRDWEDCVAIGFVALFSNSVLLGLPITERAYGADALGPNYAIIAAHSPICYAIGITTMEMIRNRGGRLRDSAARAFSAMFRNALVIAIGLGFVVNLTGLPMPGVLNQALDMMVRAALPAALFGLGGVLYLYRPEGDLRTIGFVVALSLVVHPVITFGLAYALGVSTEAMRSAVITAAMAPGVNAYVFANMYGRAKRVAASAVLIGTAGVMVTGWFWLQILP</sequence>
<dbReference type="Gene3D" id="1.20.1530.20">
    <property type="match status" value="2"/>
</dbReference>
<evidence type="ECO:0000313" key="9">
    <source>
        <dbReference type="EMBL" id="PZX48245.1"/>
    </source>
</evidence>
<feature type="transmembrane region" description="Helical" evidence="8">
    <location>
        <begin position="231"/>
        <end position="250"/>
    </location>
</feature>
<evidence type="ECO:0000256" key="5">
    <source>
        <dbReference type="ARBA" id="ARBA00022692"/>
    </source>
</evidence>
<feature type="transmembrane region" description="Helical" evidence="8">
    <location>
        <begin position="127"/>
        <end position="146"/>
    </location>
</feature>
<dbReference type="InterPro" id="IPR038770">
    <property type="entry name" value="Na+/solute_symporter_sf"/>
</dbReference>
<dbReference type="GO" id="GO:0005886">
    <property type="term" value="C:plasma membrane"/>
    <property type="evidence" value="ECO:0007669"/>
    <property type="project" value="UniProtKB-SubCell"/>
</dbReference>
<evidence type="ECO:0000256" key="6">
    <source>
        <dbReference type="ARBA" id="ARBA00022989"/>
    </source>
</evidence>
<evidence type="ECO:0000256" key="1">
    <source>
        <dbReference type="ARBA" id="ARBA00004651"/>
    </source>
</evidence>
<comment type="similarity">
    <text evidence="2">Belongs to the auxin efflux carrier (TC 2.A.69) family.</text>
</comment>
<dbReference type="Proteomes" id="UP000249364">
    <property type="component" value="Unassembled WGS sequence"/>
</dbReference>
<dbReference type="RefSeq" id="WP_071469105.1">
    <property type="nucleotide sequence ID" value="NZ_MEHT01000009.1"/>
</dbReference>
<dbReference type="PANTHER" id="PTHR36838">
    <property type="entry name" value="AUXIN EFFLUX CARRIER FAMILY PROTEIN"/>
    <property type="match status" value="1"/>
</dbReference>
<comment type="subcellular location">
    <subcellularLocation>
        <location evidence="1">Cell membrane</location>
        <topology evidence="1">Multi-pass membrane protein</topology>
    </subcellularLocation>
</comment>
<proteinExistence type="inferred from homology"/>
<feature type="transmembrane region" description="Helical" evidence="8">
    <location>
        <begin position="35"/>
        <end position="55"/>
    </location>
</feature>
<dbReference type="AlphaFoldDB" id="A0A2W7RC09"/>
<dbReference type="EMBL" id="QKZQ01000001">
    <property type="protein sequence ID" value="PZX48245.1"/>
    <property type="molecule type" value="Genomic_DNA"/>
</dbReference>